<evidence type="ECO:0000256" key="1">
    <source>
        <dbReference type="SAM" id="Phobius"/>
    </source>
</evidence>
<feature type="transmembrane region" description="Helical" evidence="1">
    <location>
        <begin position="18"/>
        <end position="40"/>
    </location>
</feature>
<keyword evidence="1" id="KW-0812">Transmembrane</keyword>
<organism evidence="2 3">
    <name type="scientific">Tepidibacter thalassicus DSM 15285</name>
    <dbReference type="NCBI Taxonomy" id="1123350"/>
    <lineage>
        <taxon>Bacteria</taxon>
        <taxon>Bacillati</taxon>
        <taxon>Bacillota</taxon>
        <taxon>Clostridia</taxon>
        <taxon>Peptostreptococcales</taxon>
        <taxon>Peptostreptococcaceae</taxon>
        <taxon>Tepidibacter</taxon>
    </lineage>
</organism>
<keyword evidence="3" id="KW-1185">Reference proteome</keyword>
<sequence length="75" mass="9265">MFCEVNKIYKERYIIKMLINWVCLICIVAMVFQIMFFFYMSALSDLKPKRHIKRVKRVRKQEYNYQKSYADKIAK</sequence>
<keyword evidence="1" id="KW-0472">Membrane</keyword>
<dbReference type="STRING" id="1123350.SAMN02744040_02104"/>
<evidence type="ECO:0000313" key="3">
    <source>
        <dbReference type="Proteomes" id="UP000242520"/>
    </source>
</evidence>
<accession>A0A1M5TBI2</accession>
<proteinExistence type="predicted"/>
<dbReference type="EMBL" id="FQXH01000030">
    <property type="protein sequence ID" value="SHH48079.1"/>
    <property type="molecule type" value="Genomic_DNA"/>
</dbReference>
<dbReference type="AlphaFoldDB" id="A0A1M5TBI2"/>
<evidence type="ECO:0000313" key="2">
    <source>
        <dbReference type="EMBL" id="SHH48079.1"/>
    </source>
</evidence>
<gene>
    <name evidence="2" type="ORF">SAMN02744040_02104</name>
</gene>
<protein>
    <submittedName>
        <fullName evidence="2">Uncharacterized protein</fullName>
    </submittedName>
</protein>
<dbReference type="Proteomes" id="UP000242520">
    <property type="component" value="Unassembled WGS sequence"/>
</dbReference>
<name>A0A1M5TBI2_9FIRM</name>
<reference evidence="3" key="1">
    <citation type="submission" date="2016-11" db="EMBL/GenBank/DDBJ databases">
        <authorList>
            <person name="Varghese N."/>
            <person name="Submissions S."/>
        </authorList>
    </citation>
    <scope>NUCLEOTIDE SEQUENCE [LARGE SCALE GENOMIC DNA]</scope>
    <source>
        <strain evidence="3">DSM 15285</strain>
    </source>
</reference>
<keyword evidence="1" id="KW-1133">Transmembrane helix</keyword>